<reference evidence="2 3" key="1">
    <citation type="journal article" date="2015" name="Int. J. Syst. Evol. Microbiol.">
        <title>Acinetobacter equi sp. nov. isolated from horse faeces.</title>
        <authorList>
            <person name="Poppel M.T."/>
            <person name="Skiebe E."/>
            <person name="Laue M."/>
            <person name="Bergmann H."/>
            <person name="Ebersberger I."/>
            <person name="Garn T."/>
            <person name="Fruth A."/>
            <person name="Baumgardt S."/>
            <person name="Busse H.J."/>
            <person name="Wilharm G."/>
        </authorList>
    </citation>
    <scope>NUCLEOTIDE SEQUENCE [LARGE SCALE GENOMIC DNA]</scope>
    <source>
        <strain evidence="2 3">114</strain>
    </source>
</reference>
<protein>
    <recommendedName>
        <fullName evidence="1">Putative regulatory protein FmdB zinc ribbon domain-containing protein</fullName>
    </recommendedName>
</protein>
<accession>A0A0N9VCP4</accession>
<dbReference type="NCBIfam" id="TIGR02605">
    <property type="entry name" value="CxxC_CxxC_SSSS"/>
    <property type="match status" value="1"/>
</dbReference>
<keyword evidence="3" id="KW-1185">Reference proteome</keyword>
<proteinExistence type="predicted"/>
<name>A0A0N9VCP4_9GAMM</name>
<sequence length="98" mass="10935">MPLYDFRCEHCEGIFEQRVPIARISTDTIECQYCKQQTLAKPMITGHQQINMKTKWRPNSGAEQLAGPLVGGPGTQKNSARNSVLHNCRGVNCSLCEV</sequence>
<dbReference type="OrthoDB" id="9813321at2"/>
<dbReference type="RefSeq" id="WP_054580759.1">
    <property type="nucleotide sequence ID" value="NZ_CP012808.1"/>
</dbReference>
<dbReference type="SMART" id="SM00834">
    <property type="entry name" value="CxxC_CXXC_SSSS"/>
    <property type="match status" value="1"/>
</dbReference>
<evidence type="ECO:0000259" key="1">
    <source>
        <dbReference type="SMART" id="SM00834"/>
    </source>
</evidence>
<dbReference type="Pfam" id="PF09723">
    <property type="entry name" value="Zn_ribbon_8"/>
    <property type="match status" value="1"/>
</dbReference>
<dbReference type="STRING" id="1324350.AOY20_04545"/>
<evidence type="ECO:0000313" key="3">
    <source>
        <dbReference type="Proteomes" id="UP000064939"/>
    </source>
</evidence>
<gene>
    <name evidence="2" type="ORF">AOY20_04545</name>
</gene>
<dbReference type="KEGG" id="aei:AOY20_04545"/>
<feature type="domain" description="Putative regulatory protein FmdB zinc ribbon" evidence="1">
    <location>
        <begin position="1"/>
        <end position="45"/>
    </location>
</feature>
<organism evidence="2 3">
    <name type="scientific">Acinetobacter equi</name>
    <dbReference type="NCBI Taxonomy" id="1324350"/>
    <lineage>
        <taxon>Bacteria</taxon>
        <taxon>Pseudomonadati</taxon>
        <taxon>Pseudomonadota</taxon>
        <taxon>Gammaproteobacteria</taxon>
        <taxon>Moraxellales</taxon>
        <taxon>Moraxellaceae</taxon>
        <taxon>Acinetobacter</taxon>
    </lineage>
</organism>
<dbReference type="AlphaFoldDB" id="A0A0N9VCP4"/>
<dbReference type="Proteomes" id="UP000064939">
    <property type="component" value="Chromosome"/>
</dbReference>
<dbReference type="InterPro" id="IPR013429">
    <property type="entry name" value="Regulatory_FmdB_Zinc_ribbon"/>
</dbReference>
<evidence type="ECO:0000313" key="2">
    <source>
        <dbReference type="EMBL" id="ALH94860.1"/>
    </source>
</evidence>
<dbReference type="EMBL" id="CP012808">
    <property type="protein sequence ID" value="ALH94860.1"/>
    <property type="molecule type" value="Genomic_DNA"/>
</dbReference>